<name>A0A453GH55_AEGTS</name>
<evidence type="ECO:0000256" key="1">
    <source>
        <dbReference type="SAM" id="MobiDB-lite"/>
    </source>
</evidence>
<evidence type="ECO:0000313" key="3">
    <source>
        <dbReference type="Proteomes" id="UP000015105"/>
    </source>
</evidence>
<keyword evidence="3" id="KW-1185">Reference proteome</keyword>
<reference evidence="2" key="4">
    <citation type="submission" date="2019-03" db="UniProtKB">
        <authorList>
            <consortium name="EnsemblPlants"/>
        </authorList>
    </citation>
    <scope>IDENTIFICATION</scope>
</reference>
<feature type="compositionally biased region" description="Polar residues" evidence="1">
    <location>
        <begin position="1"/>
        <end position="12"/>
    </location>
</feature>
<dbReference type="AlphaFoldDB" id="A0A453GH55"/>
<dbReference type="Gramene" id="AET3Gv21017700.12">
    <property type="protein sequence ID" value="AET3Gv21017700.12"/>
    <property type="gene ID" value="AET3Gv21017700"/>
</dbReference>
<reference evidence="2" key="3">
    <citation type="journal article" date="2017" name="Nature">
        <title>Genome sequence of the progenitor of the wheat D genome Aegilops tauschii.</title>
        <authorList>
            <person name="Luo M.C."/>
            <person name="Gu Y.Q."/>
            <person name="Puiu D."/>
            <person name="Wang H."/>
            <person name="Twardziok S.O."/>
            <person name="Deal K.R."/>
            <person name="Huo N."/>
            <person name="Zhu T."/>
            <person name="Wang L."/>
            <person name="Wang Y."/>
            <person name="McGuire P.E."/>
            <person name="Liu S."/>
            <person name="Long H."/>
            <person name="Ramasamy R.K."/>
            <person name="Rodriguez J.C."/>
            <person name="Van S.L."/>
            <person name="Yuan L."/>
            <person name="Wang Z."/>
            <person name="Xia Z."/>
            <person name="Xiao L."/>
            <person name="Anderson O.D."/>
            <person name="Ouyang S."/>
            <person name="Liang Y."/>
            <person name="Zimin A.V."/>
            <person name="Pertea G."/>
            <person name="Qi P."/>
            <person name="Bennetzen J.L."/>
            <person name="Dai X."/>
            <person name="Dawson M.W."/>
            <person name="Muller H.G."/>
            <person name="Kugler K."/>
            <person name="Rivarola-Duarte L."/>
            <person name="Spannagl M."/>
            <person name="Mayer K.F.X."/>
            <person name="Lu F.H."/>
            <person name="Bevan M.W."/>
            <person name="Leroy P."/>
            <person name="Li P."/>
            <person name="You F.M."/>
            <person name="Sun Q."/>
            <person name="Liu Z."/>
            <person name="Lyons E."/>
            <person name="Wicker T."/>
            <person name="Salzberg S.L."/>
            <person name="Devos K.M."/>
            <person name="Dvorak J."/>
        </authorList>
    </citation>
    <scope>NUCLEOTIDE SEQUENCE [LARGE SCALE GENOMIC DNA]</scope>
    <source>
        <strain evidence="2">cv. AL8/78</strain>
    </source>
</reference>
<sequence length="98" mass="10580">FLWSEAKSQTTKPPNPIAHPRVRTDGRDSPRGGAGGSRQGSTRTRAHGPRHTPLTPPSPSLVSLLWPSLVRLDRNPTHAPAASSTRLPTCRCWKPSSA</sequence>
<dbReference type="Proteomes" id="UP000015105">
    <property type="component" value="Chromosome 3D"/>
</dbReference>
<evidence type="ECO:0000313" key="2">
    <source>
        <dbReference type="EnsemblPlants" id="AET3Gv21017700.12"/>
    </source>
</evidence>
<reference evidence="2" key="5">
    <citation type="journal article" date="2021" name="G3 (Bethesda)">
        <title>Aegilops tauschii genome assembly Aet v5.0 features greater sequence contiguity and improved annotation.</title>
        <authorList>
            <person name="Wang L."/>
            <person name="Zhu T."/>
            <person name="Rodriguez J.C."/>
            <person name="Deal K.R."/>
            <person name="Dubcovsky J."/>
            <person name="McGuire P.E."/>
            <person name="Lux T."/>
            <person name="Spannagl M."/>
            <person name="Mayer K.F.X."/>
            <person name="Baldrich P."/>
            <person name="Meyers B.C."/>
            <person name="Huo N."/>
            <person name="Gu Y.Q."/>
            <person name="Zhou H."/>
            <person name="Devos K.M."/>
            <person name="Bennetzen J.L."/>
            <person name="Unver T."/>
            <person name="Budak H."/>
            <person name="Gulick P.J."/>
            <person name="Galiba G."/>
            <person name="Kalapos B."/>
            <person name="Nelson D.R."/>
            <person name="Li P."/>
            <person name="You F.M."/>
            <person name="Luo M.C."/>
            <person name="Dvorak J."/>
        </authorList>
    </citation>
    <scope>NUCLEOTIDE SEQUENCE [LARGE SCALE GENOMIC DNA]</scope>
    <source>
        <strain evidence="2">cv. AL8/78</strain>
    </source>
</reference>
<proteinExistence type="predicted"/>
<organism evidence="2 3">
    <name type="scientific">Aegilops tauschii subsp. strangulata</name>
    <name type="common">Goatgrass</name>
    <dbReference type="NCBI Taxonomy" id="200361"/>
    <lineage>
        <taxon>Eukaryota</taxon>
        <taxon>Viridiplantae</taxon>
        <taxon>Streptophyta</taxon>
        <taxon>Embryophyta</taxon>
        <taxon>Tracheophyta</taxon>
        <taxon>Spermatophyta</taxon>
        <taxon>Magnoliopsida</taxon>
        <taxon>Liliopsida</taxon>
        <taxon>Poales</taxon>
        <taxon>Poaceae</taxon>
        <taxon>BOP clade</taxon>
        <taxon>Pooideae</taxon>
        <taxon>Triticodae</taxon>
        <taxon>Triticeae</taxon>
        <taxon>Triticinae</taxon>
        <taxon>Aegilops</taxon>
    </lineage>
</organism>
<reference evidence="3" key="2">
    <citation type="journal article" date="2017" name="Nat. Plants">
        <title>The Aegilops tauschii genome reveals multiple impacts of transposons.</title>
        <authorList>
            <person name="Zhao G."/>
            <person name="Zou C."/>
            <person name="Li K."/>
            <person name="Wang K."/>
            <person name="Li T."/>
            <person name="Gao L."/>
            <person name="Zhang X."/>
            <person name="Wang H."/>
            <person name="Yang Z."/>
            <person name="Liu X."/>
            <person name="Jiang W."/>
            <person name="Mao L."/>
            <person name="Kong X."/>
            <person name="Jiao Y."/>
            <person name="Jia J."/>
        </authorList>
    </citation>
    <scope>NUCLEOTIDE SEQUENCE [LARGE SCALE GENOMIC DNA]</scope>
    <source>
        <strain evidence="3">cv. AL8/78</strain>
    </source>
</reference>
<feature type="region of interest" description="Disordered" evidence="1">
    <location>
        <begin position="1"/>
        <end position="61"/>
    </location>
</feature>
<reference evidence="3" key="1">
    <citation type="journal article" date="2014" name="Science">
        <title>Ancient hybridizations among the ancestral genomes of bread wheat.</title>
        <authorList>
            <consortium name="International Wheat Genome Sequencing Consortium,"/>
            <person name="Marcussen T."/>
            <person name="Sandve S.R."/>
            <person name="Heier L."/>
            <person name="Spannagl M."/>
            <person name="Pfeifer M."/>
            <person name="Jakobsen K.S."/>
            <person name="Wulff B.B."/>
            <person name="Steuernagel B."/>
            <person name="Mayer K.F."/>
            <person name="Olsen O.A."/>
        </authorList>
    </citation>
    <scope>NUCLEOTIDE SEQUENCE [LARGE SCALE GENOMIC DNA]</scope>
    <source>
        <strain evidence="3">cv. AL8/78</strain>
    </source>
</reference>
<accession>A0A453GH55</accession>
<dbReference type="EnsemblPlants" id="AET3Gv21017700.12">
    <property type="protein sequence ID" value="AET3Gv21017700.12"/>
    <property type="gene ID" value="AET3Gv21017700"/>
</dbReference>
<feature type="region of interest" description="Disordered" evidence="1">
    <location>
        <begin position="75"/>
        <end position="98"/>
    </location>
</feature>
<protein>
    <submittedName>
        <fullName evidence="2">Uncharacterized protein</fullName>
    </submittedName>
</protein>